<dbReference type="Proteomes" id="UP000034893">
    <property type="component" value="Unassembled WGS sequence"/>
</dbReference>
<gene>
    <name evidence="2" type="ORF">UT12_C0005G0005</name>
</gene>
<organism evidence="2 3">
    <name type="scientific">Candidatus Curtissbacteria bacterium GW2011_GWC2_38_9</name>
    <dbReference type="NCBI Taxonomy" id="1618414"/>
    <lineage>
        <taxon>Bacteria</taxon>
        <taxon>Candidatus Curtissiibacteriota</taxon>
    </lineage>
</organism>
<dbReference type="Pfam" id="PF20108">
    <property type="entry name" value="DUF6498"/>
    <property type="match status" value="1"/>
</dbReference>
<comment type="caution">
    <text evidence="2">The sequence shown here is derived from an EMBL/GenBank/DDBJ whole genome shotgun (WGS) entry which is preliminary data.</text>
</comment>
<feature type="transmembrane region" description="Helical" evidence="1">
    <location>
        <begin position="73"/>
        <end position="94"/>
    </location>
</feature>
<dbReference type="EMBL" id="LBVP01000005">
    <property type="protein sequence ID" value="KKQ89937.1"/>
    <property type="molecule type" value="Genomic_DNA"/>
</dbReference>
<accession>A0A0G0LFU0</accession>
<dbReference type="InterPro" id="IPR045466">
    <property type="entry name" value="DUF6498"/>
</dbReference>
<dbReference type="AlphaFoldDB" id="A0A0G0LFU0"/>
<evidence type="ECO:0000313" key="2">
    <source>
        <dbReference type="EMBL" id="KKQ89937.1"/>
    </source>
</evidence>
<feature type="transmembrane region" description="Helical" evidence="1">
    <location>
        <begin position="106"/>
        <end position="126"/>
    </location>
</feature>
<name>A0A0G0LFU0_9BACT</name>
<sequence>MRNYYPIISLIFTNLIPIFGILFLQWNLFQLLFVYSLETAIIGLFFNLRMIFSKIITNQNQVLSLYKRIEGTIFGDFGLVVFIVGHATFIYILSITAEQRLNFSDYLFFLPLLFISHSISFFFNFIRRREYKIPVSVGLLLLQPYKRVLIMHLTIVIGGIITVSLSSYLGLVIPLIILKTLLDLIFHLKEHNSYKTN</sequence>
<keyword evidence="1" id="KW-1133">Transmembrane helix</keyword>
<proteinExistence type="predicted"/>
<keyword evidence="1" id="KW-0472">Membrane</keyword>
<evidence type="ECO:0000256" key="1">
    <source>
        <dbReference type="SAM" id="Phobius"/>
    </source>
</evidence>
<feature type="transmembrane region" description="Helical" evidence="1">
    <location>
        <begin position="7"/>
        <end position="26"/>
    </location>
</feature>
<reference evidence="2 3" key="1">
    <citation type="journal article" date="2015" name="Nature">
        <title>rRNA introns, odd ribosomes, and small enigmatic genomes across a large radiation of phyla.</title>
        <authorList>
            <person name="Brown C.T."/>
            <person name="Hug L.A."/>
            <person name="Thomas B.C."/>
            <person name="Sharon I."/>
            <person name="Castelle C.J."/>
            <person name="Singh A."/>
            <person name="Wilkins M.J."/>
            <person name="Williams K.H."/>
            <person name="Banfield J.F."/>
        </authorList>
    </citation>
    <scope>NUCLEOTIDE SEQUENCE [LARGE SCALE GENOMIC DNA]</scope>
</reference>
<protein>
    <submittedName>
        <fullName evidence="2">Uncharacterized protein</fullName>
    </submittedName>
</protein>
<feature type="transmembrane region" description="Helical" evidence="1">
    <location>
        <begin position="32"/>
        <end position="52"/>
    </location>
</feature>
<evidence type="ECO:0000313" key="3">
    <source>
        <dbReference type="Proteomes" id="UP000034893"/>
    </source>
</evidence>
<keyword evidence="1" id="KW-0812">Transmembrane</keyword>